<dbReference type="Proteomes" id="UP001141806">
    <property type="component" value="Unassembled WGS sequence"/>
</dbReference>
<name>A0A9Q0H0K4_9MAGN</name>
<dbReference type="Gene3D" id="3.30.420.10">
    <property type="entry name" value="Ribonuclease H-like superfamily/Ribonuclease H"/>
    <property type="match status" value="1"/>
</dbReference>
<dbReference type="PANTHER" id="PTHR47074">
    <property type="entry name" value="BNAC02G40300D PROTEIN"/>
    <property type="match status" value="1"/>
</dbReference>
<feature type="domain" description="RNase H type-1" evidence="1">
    <location>
        <begin position="27"/>
        <end position="121"/>
    </location>
</feature>
<dbReference type="AlphaFoldDB" id="A0A9Q0H0K4"/>
<dbReference type="PANTHER" id="PTHR47074:SF49">
    <property type="entry name" value="POLYNUCLEOTIDYL TRANSFERASE, RIBONUCLEASE H-LIKE SUPERFAMILY PROTEIN"/>
    <property type="match status" value="1"/>
</dbReference>
<dbReference type="OrthoDB" id="1906820at2759"/>
<organism evidence="2 3">
    <name type="scientific">Protea cynaroides</name>
    <dbReference type="NCBI Taxonomy" id="273540"/>
    <lineage>
        <taxon>Eukaryota</taxon>
        <taxon>Viridiplantae</taxon>
        <taxon>Streptophyta</taxon>
        <taxon>Embryophyta</taxon>
        <taxon>Tracheophyta</taxon>
        <taxon>Spermatophyta</taxon>
        <taxon>Magnoliopsida</taxon>
        <taxon>Proteales</taxon>
        <taxon>Proteaceae</taxon>
        <taxon>Protea</taxon>
    </lineage>
</organism>
<accession>A0A9Q0H0K4</accession>
<dbReference type="EMBL" id="JAMYWD010000010">
    <property type="protein sequence ID" value="KAJ4957622.1"/>
    <property type="molecule type" value="Genomic_DNA"/>
</dbReference>
<dbReference type="GO" id="GO:0003676">
    <property type="term" value="F:nucleic acid binding"/>
    <property type="evidence" value="ECO:0007669"/>
    <property type="project" value="InterPro"/>
</dbReference>
<dbReference type="GO" id="GO:0004523">
    <property type="term" value="F:RNA-DNA hybrid ribonuclease activity"/>
    <property type="evidence" value="ECO:0007669"/>
    <property type="project" value="InterPro"/>
</dbReference>
<dbReference type="CDD" id="cd06222">
    <property type="entry name" value="RNase_H_like"/>
    <property type="match status" value="1"/>
</dbReference>
<dbReference type="InterPro" id="IPR052929">
    <property type="entry name" value="RNase_H-like_EbsB-rel"/>
</dbReference>
<reference evidence="2" key="1">
    <citation type="journal article" date="2023" name="Plant J.">
        <title>The genome of the king protea, Protea cynaroides.</title>
        <authorList>
            <person name="Chang J."/>
            <person name="Duong T.A."/>
            <person name="Schoeman C."/>
            <person name="Ma X."/>
            <person name="Roodt D."/>
            <person name="Barker N."/>
            <person name="Li Z."/>
            <person name="Van de Peer Y."/>
            <person name="Mizrachi E."/>
        </authorList>
    </citation>
    <scope>NUCLEOTIDE SEQUENCE</scope>
    <source>
        <tissue evidence="2">Young leaves</tissue>
    </source>
</reference>
<dbReference type="InterPro" id="IPR036397">
    <property type="entry name" value="RNaseH_sf"/>
</dbReference>
<comment type="caution">
    <text evidence="2">The sequence shown here is derived from an EMBL/GenBank/DDBJ whole genome shotgun (WGS) entry which is preliminary data.</text>
</comment>
<protein>
    <recommendedName>
        <fullName evidence="1">RNase H type-1 domain-containing protein</fullName>
    </recommendedName>
</protein>
<evidence type="ECO:0000313" key="3">
    <source>
        <dbReference type="Proteomes" id="UP001141806"/>
    </source>
</evidence>
<gene>
    <name evidence="2" type="ORF">NE237_024733</name>
</gene>
<evidence type="ECO:0000313" key="2">
    <source>
        <dbReference type="EMBL" id="KAJ4957622.1"/>
    </source>
</evidence>
<dbReference type="Pfam" id="PF13456">
    <property type="entry name" value="RVT_3"/>
    <property type="match status" value="1"/>
</dbReference>
<sequence>MFWEPPSISVPKWIPPQSGITKLNVGAYFSETTAFGGGGFIFRYCEGHSLFAATQRFFASLAFLGEALALRMTLQATVDLGFHPVHVESDCLALILCINDPNVNCPLDIQPVRNDIRHLASLYANSRSSAVVELGNSRSQECVTKALKGLVLLTEEVRSEINHTGKDLSSTEAMEDSVAVP</sequence>
<evidence type="ECO:0000259" key="1">
    <source>
        <dbReference type="Pfam" id="PF13456"/>
    </source>
</evidence>
<dbReference type="InterPro" id="IPR044730">
    <property type="entry name" value="RNase_H-like_dom_plant"/>
</dbReference>
<proteinExistence type="predicted"/>
<keyword evidence="3" id="KW-1185">Reference proteome</keyword>
<dbReference type="InterPro" id="IPR002156">
    <property type="entry name" value="RNaseH_domain"/>
</dbReference>